<dbReference type="EC" id="2.7.7.85" evidence="7"/>
<dbReference type="Proteomes" id="UP000323917">
    <property type="component" value="Chromosome"/>
</dbReference>
<dbReference type="SUPFAM" id="SSF143597">
    <property type="entry name" value="YojJ-like"/>
    <property type="match status" value="1"/>
</dbReference>
<evidence type="ECO:0000256" key="4">
    <source>
        <dbReference type="ARBA" id="ARBA00022741"/>
    </source>
</evidence>
<name>A0A5B9QEA1_9BACT</name>
<organism evidence="7 8">
    <name type="scientific">Bythopirellula goksoeyrii</name>
    <dbReference type="NCBI Taxonomy" id="1400387"/>
    <lineage>
        <taxon>Bacteria</taxon>
        <taxon>Pseudomonadati</taxon>
        <taxon>Planctomycetota</taxon>
        <taxon>Planctomycetia</taxon>
        <taxon>Pirellulales</taxon>
        <taxon>Lacipirellulaceae</taxon>
        <taxon>Bythopirellula</taxon>
    </lineage>
</organism>
<dbReference type="InterPro" id="IPR014499">
    <property type="entry name" value="DAC_DacZ"/>
</dbReference>
<dbReference type="PANTHER" id="PTHR34185">
    <property type="entry name" value="DIADENYLATE CYCLASE"/>
    <property type="match status" value="1"/>
</dbReference>
<dbReference type="Pfam" id="PF02457">
    <property type="entry name" value="DAC"/>
    <property type="match status" value="1"/>
</dbReference>
<dbReference type="OrthoDB" id="9775217at2"/>
<dbReference type="RefSeq" id="WP_148075587.1">
    <property type="nucleotide sequence ID" value="NZ_CP042913.1"/>
</dbReference>
<keyword evidence="8" id="KW-1185">Reference proteome</keyword>
<dbReference type="GO" id="GO:0004016">
    <property type="term" value="F:adenylate cyclase activity"/>
    <property type="evidence" value="ECO:0007669"/>
    <property type="project" value="TreeGrafter"/>
</dbReference>
<evidence type="ECO:0000256" key="1">
    <source>
        <dbReference type="ARBA" id="ARBA00000877"/>
    </source>
</evidence>
<dbReference type="PROSITE" id="PS51794">
    <property type="entry name" value="DAC"/>
    <property type="match status" value="1"/>
</dbReference>
<dbReference type="InterPro" id="IPR003390">
    <property type="entry name" value="DNA_integrity_scan_DisA_N"/>
</dbReference>
<dbReference type="GO" id="GO:0005524">
    <property type="term" value="F:ATP binding"/>
    <property type="evidence" value="ECO:0007669"/>
    <property type="project" value="UniProtKB-KW"/>
</dbReference>
<keyword evidence="4" id="KW-0547">Nucleotide-binding</keyword>
<evidence type="ECO:0000256" key="5">
    <source>
        <dbReference type="ARBA" id="ARBA00022840"/>
    </source>
</evidence>
<dbReference type="PANTHER" id="PTHR34185:SF1">
    <property type="entry name" value="DIADENYLATE CYCLASE"/>
    <property type="match status" value="1"/>
</dbReference>
<keyword evidence="2 7" id="KW-0808">Transferase</keyword>
<reference evidence="7 8" key="1">
    <citation type="submission" date="2019-08" db="EMBL/GenBank/DDBJ databases">
        <title>Deep-cultivation of Planctomycetes and their phenomic and genomic characterization uncovers novel biology.</title>
        <authorList>
            <person name="Wiegand S."/>
            <person name="Jogler M."/>
            <person name="Boedeker C."/>
            <person name="Pinto D."/>
            <person name="Vollmers J."/>
            <person name="Rivas-Marin E."/>
            <person name="Kohn T."/>
            <person name="Peeters S.H."/>
            <person name="Heuer A."/>
            <person name="Rast P."/>
            <person name="Oberbeckmann S."/>
            <person name="Bunk B."/>
            <person name="Jeske O."/>
            <person name="Meyerdierks A."/>
            <person name="Storesund J.E."/>
            <person name="Kallscheuer N."/>
            <person name="Luecker S."/>
            <person name="Lage O.M."/>
            <person name="Pohl T."/>
            <person name="Merkel B.J."/>
            <person name="Hornburger P."/>
            <person name="Mueller R.-W."/>
            <person name="Bruemmer F."/>
            <person name="Labrenz M."/>
            <person name="Spormann A.M."/>
            <person name="Op den Camp H."/>
            <person name="Overmann J."/>
            <person name="Amann R."/>
            <person name="Jetten M.S.M."/>
            <person name="Mascher T."/>
            <person name="Medema M.H."/>
            <person name="Devos D.P."/>
            <person name="Kaster A.-K."/>
            <person name="Ovreas L."/>
            <person name="Rohde M."/>
            <person name="Galperin M.Y."/>
            <person name="Jogler C."/>
        </authorList>
    </citation>
    <scope>NUCLEOTIDE SEQUENCE [LARGE SCALE GENOMIC DNA]</scope>
    <source>
        <strain evidence="7 8">Pr1d</strain>
    </source>
</reference>
<evidence type="ECO:0000259" key="6">
    <source>
        <dbReference type="PROSITE" id="PS51794"/>
    </source>
</evidence>
<dbReference type="Pfam" id="PF21755">
    <property type="entry name" value="DacZ_P"/>
    <property type="match status" value="1"/>
</dbReference>
<feature type="domain" description="DAC" evidence="6">
    <location>
        <begin position="139"/>
        <end position="292"/>
    </location>
</feature>
<evidence type="ECO:0000313" key="7">
    <source>
        <dbReference type="EMBL" id="QEG37338.1"/>
    </source>
</evidence>
<keyword evidence="5" id="KW-0067">ATP-binding</keyword>
<accession>A0A5B9QEA1</accession>
<dbReference type="InterPro" id="IPR048544">
    <property type="entry name" value="DacZ_P"/>
</dbReference>
<dbReference type="HAMAP" id="MF_00840">
    <property type="entry name" value="DacZ"/>
    <property type="match status" value="1"/>
</dbReference>
<dbReference type="Gene3D" id="3.40.1700.10">
    <property type="entry name" value="DNA integrity scanning protein, DisA, N-terminal domain"/>
    <property type="match status" value="1"/>
</dbReference>
<comment type="catalytic activity">
    <reaction evidence="1">
        <text>2 ATP = 3',3'-c-di-AMP + 2 diphosphate</text>
        <dbReference type="Rhea" id="RHEA:35655"/>
        <dbReference type="ChEBI" id="CHEBI:30616"/>
        <dbReference type="ChEBI" id="CHEBI:33019"/>
        <dbReference type="ChEBI" id="CHEBI:71500"/>
        <dbReference type="EC" id="2.7.7.85"/>
    </reaction>
</comment>
<dbReference type="PIRSF" id="PIRSF019073">
    <property type="entry name" value="UCP019073"/>
    <property type="match status" value="1"/>
</dbReference>
<dbReference type="KEGG" id="bgok:Pr1d_46790"/>
<evidence type="ECO:0000256" key="2">
    <source>
        <dbReference type="ARBA" id="ARBA00022679"/>
    </source>
</evidence>
<gene>
    <name evidence="7" type="primary">disA</name>
    <name evidence="7" type="ORF">Pr1d_46790</name>
</gene>
<protein>
    <submittedName>
        <fullName evidence="7">DNA integrity scanning protein DisA</fullName>
        <ecNumber evidence="7">2.7.7.85</ecNumber>
    </submittedName>
</protein>
<evidence type="ECO:0000256" key="3">
    <source>
        <dbReference type="ARBA" id="ARBA00022695"/>
    </source>
</evidence>
<dbReference type="AlphaFoldDB" id="A0A5B9QEA1"/>
<proteinExistence type="inferred from homology"/>
<dbReference type="InterPro" id="IPR050338">
    <property type="entry name" value="DisA"/>
</dbReference>
<keyword evidence="3 7" id="KW-0548">Nucleotidyltransferase</keyword>
<dbReference type="EMBL" id="CP042913">
    <property type="protein sequence ID" value="QEG37338.1"/>
    <property type="molecule type" value="Genomic_DNA"/>
</dbReference>
<evidence type="ECO:0000313" key="8">
    <source>
        <dbReference type="Proteomes" id="UP000323917"/>
    </source>
</evidence>
<sequence length="311" mass="34311">MAPSIKFTEQLQVFCEIASRMAKHEEADALLFLIEGTIDWQKLRDATGKHHVILASDRKQHLSKAEDFDFDTVELNIPDSPVYERLTQALLESVADDLLTPGATVIALYSGFEVGVIDSMSVVSLDEHLGRLTVHDLRQLETRVPLDTLKTTVDLAVDIGREGREGKPVGTLFVVGDHRKVLKHCHPLGFDPVRGYNIDDRRMEDTKVRESIKEIAQLDGAFVVSSDGTIISACQYISAPAAEITLSKGLGSRHWAAAAISRATGAVAIAVSESNGTVRLFQNGEVMLRIEPFRRAMKWKDFEYDPPSAGD</sequence>
<dbReference type="InterPro" id="IPR036888">
    <property type="entry name" value="DNA_integrity_DisA_N_sf"/>
</dbReference>
<dbReference type="GO" id="GO:0106408">
    <property type="term" value="F:diadenylate cyclase activity"/>
    <property type="evidence" value="ECO:0007669"/>
    <property type="project" value="UniProtKB-EC"/>
</dbReference>